<reference evidence="1" key="1">
    <citation type="submission" date="2023-05" db="EMBL/GenBank/DDBJ databases">
        <authorList>
            <consortium name="ELIXIR-Norway"/>
        </authorList>
    </citation>
    <scope>NUCLEOTIDE SEQUENCE</scope>
</reference>
<sequence>MFREDSQEIHFSPHRLRTAVCIAALCKAIGPREQDSLTRIDRSDDGWGRAGRRPAGPKLESELTRLPPEPSRGVVWRQSRVAAAGAVRAPAQPSPTRAENQECGLLHAEHGPLFSSSVTSSTFRVSGRGQHWGPDEGNSSEAITRETEP</sequence>
<accession>A0AC59YWM3</accession>
<organism evidence="1 2">
    <name type="scientific">Rangifer tarandus platyrhynchus</name>
    <name type="common">Svalbard reindeer</name>
    <dbReference type="NCBI Taxonomy" id="3082113"/>
    <lineage>
        <taxon>Eukaryota</taxon>
        <taxon>Metazoa</taxon>
        <taxon>Chordata</taxon>
        <taxon>Craniata</taxon>
        <taxon>Vertebrata</taxon>
        <taxon>Euteleostomi</taxon>
        <taxon>Mammalia</taxon>
        <taxon>Eutheria</taxon>
        <taxon>Laurasiatheria</taxon>
        <taxon>Artiodactyla</taxon>
        <taxon>Ruminantia</taxon>
        <taxon>Pecora</taxon>
        <taxon>Cervidae</taxon>
        <taxon>Odocoileinae</taxon>
        <taxon>Rangifer</taxon>
    </lineage>
</organism>
<dbReference type="EMBL" id="OX596104">
    <property type="protein sequence ID" value="CAN0039551.1"/>
    <property type="molecule type" value="Genomic_DNA"/>
</dbReference>
<evidence type="ECO:0000313" key="1">
    <source>
        <dbReference type="EMBL" id="CAN0039551.1"/>
    </source>
</evidence>
<protein>
    <submittedName>
        <fullName evidence="1">Uncharacterized protein</fullName>
    </submittedName>
</protein>
<dbReference type="Proteomes" id="UP001162501">
    <property type="component" value="Chromosome 20"/>
</dbReference>
<gene>
    <name evidence="1" type="ORF">MRATA1EN22A_LOCUS11138</name>
</gene>
<proteinExistence type="predicted"/>
<name>A0AC59YWM3_RANTA</name>
<reference evidence="1" key="2">
    <citation type="submission" date="2025-03" db="EMBL/GenBank/DDBJ databases">
        <authorList>
            <consortium name="ELIXIR-Norway"/>
            <consortium name="Elixir Norway"/>
        </authorList>
    </citation>
    <scope>NUCLEOTIDE SEQUENCE</scope>
</reference>
<evidence type="ECO:0000313" key="2">
    <source>
        <dbReference type="Proteomes" id="UP001162501"/>
    </source>
</evidence>